<evidence type="ECO:0000313" key="2">
    <source>
        <dbReference type="EMBL" id="CAA2633475.1"/>
    </source>
</evidence>
<dbReference type="Proteomes" id="UP000663760">
    <property type="component" value="Chromosome 16"/>
</dbReference>
<accession>A0A7I8LKL7</accession>
<sequence length="22" mass="2461">MVWRQKGGSRPRHGTHVPGAFV</sequence>
<reference evidence="3" key="1">
    <citation type="submission" date="2020-02" db="EMBL/GenBank/DDBJ databases">
        <authorList>
            <person name="Scholz U."/>
            <person name="Mascher M."/>
            <person name="Fiebig A."/>
        </authorList>
    </citation>
    <scope>NUCLEOTIDE SEQUENCE</scope>
</reference>
<gene>
    <name evidence="2" type="ORF">SI7747_16018995</name>
    <name evidence="3" type="ORF">SI8410_16020462</name>
</gene>
<feature type="region of interest" description="Disordered" evidence="1">
    <location>
        <begin position="1"/>
        <end position="22"/>
    </location>
</feature>
<dbReference type="EMBL" id="LR743603">
    <property type="protein sequence ID" value="CAA2633475.1"/>
    <property type="molecule type" value="Genomic_DNA"/>
</dbReference>
<organism evidence="3 4">
    <name type="scientific">Spirodela intermedia</name>
    <name type="common">Intermediate duckweed</name>
    <dbReference type="NCBI Taxonomy" id="51605"/>
    <lineage>
        <taxon>Eukaryota</taxon>
        <taxon>Viridiplantae</taxon>
        <taxon>Streptophyta</taxon>
        <taxon>Embryophyta</taxon>
        <taxon>Tracheophyta</taxon>
        <taxon>Spermatophyta</taxon>
        <taxon>Magnoliopsida</taxon>
        <taxon>Liliopsida</taxon>
        <taxon>Araceae</taxon>
        <taxon>Lemnoideae</taxon>
        <taxon>Spirodela</taxon>
    </lineage>
</organism>
<evidence type="ECO:0000313" key="4">
    <source>
        <dbReference type="Proteomes" id="UP000663760"/>
    </source>
</evidence>
<evidence type="ECO:0000256" key="1">
    <source>
        <dbReference type="SAM" id="MobiDB-lite"/>
    </source>
</evidence>
<name>A0A7I8LKL7_SPIIN</name>
<protein>
    <submittedName>
        <fullName evidence="3">Uncharacterized protein</fullName>
    </submittedName>
</protein>
<dbReference type="AlphaFoldDB" id="A0A7I8LKL7"/>
<dbReference type="EMBL" id="LR746279">
    <property type="protein sequence ID" value="CAA7409784.1"/>
    <property type="molecule type" value="Genomic_DNA"/>
</dbReference>
<evidence type="ECO:0000313" key="3">
    <source>
        <dbReference type="EMBL" id="CAA7409784.1"/>
    </source>
</evidence>
<proteinExistence type="predicted"/>
<keyword evidence="4" id="KW-1185">Reference proteome</keyword>